<gene>
    <name evidence="9" type="ORF">JYZ213_LOCUS9994</name>
</gene>
<evidence type="ECO:0000313" key="10">
    <source>
        <dbReference type="Proteomes" id="UP000663845"/>
    </source>
</evidence>
<evidence type="ECO:0000256" key="4">
    <source>
        <dbReference type="ARBA" id="ARBA00005975"/>
    </source>
</evidence>
<keyword evidence="6" id="KW-0862">Zinc</keyword>
<accession>A0A813YXT7</accession>
<dbReference type="Proteomes" id="UP000663845">
    <property type="component" value="Unassembled WGS sequence"/>
</dbReference>
<evidence type="ECO:0000256" key="3">
    <source>
        <dbReference type="ARBA" id="ARBA00004630"/>
    </source>
</evidence>
<dbReference type="GO" id="GO:0098574">
    <property type="term" value="C:cytoplasmic side of lysosomal membrane"/>
    <property type="evidence" value="ECO:0007669"/>
    <property type="project" value="TreeGrafter"/>
</dbReference>
<organism evidence="9 10">
    <name type="scientific">Adineta steineri</name>
    <dbReference type="NCBI Taxonomy" id="433720"/>
    <lineage>
        <taxon>Eukaryota</taxon>
        <taxon>Metazoa</taxon>
        <taxon>Spiralia</taxon>
        <taxon>Gnathifera</taxon>
        <taxon>Rotifera</taxon>
        <taxon>Eurotatoria</taxon>
        <taxon>Bdelloidea</taxon>
        <taxon>Adinetida</taxon>
        <taxon>Adinetidae</taxon>
        <taxon>Adineta</taxon>
    </lineage>
</organism>
<evidence type="ECO:0000256" key="2">
    <source>
        <dbReference type="ARBA" id="ARBA00004481"/>
    </source>
</evidence>
<dbReference type="GO" id="GO:0008270">
    <property type="term" value="F:zinc ion binding"/>
    <property type="evidence" value="ECO:0007669"/>
    <property type="project" value="TreeGrafter"/>
</dbReference>
<dbReference type="PANTHER" id="PTHR23292">
    <property type="entry name" value="LIPOPOLYSACCHARIDE-INDUCED TUMOR NECROSIS FACTOR-ALPHA FACTOR"/>
    <property type="match status" value="1"/>
</dbReference>
<dbReference type="GO" id="GO:0005634">
    <property type="term" value="C:nucleus"/>
    <property type="evidence" value="ECO:0007669"/>
    <property type="project" value="TreeGrafter"/>
</dbReference>
<keyword evidence="7" id="KW-0472">Membrane</keyword>
<dbReference type="EMBL" id="CAJNOG010000072">
    <property type="protein sequence ID" value="CAF0890536.1"/>
    <property type="molecule type" value="Genomic_DNA"/>
</dbReference>
<protein>
    <recommendedName>
        <fullName evidence="8">LITAF domain-containing protein</fullName>
    </recommendedName>
</protein>
<evidence type="ECO:0000259" key="8">
    <source>
        <dbReference type="PROSITE" id="PS51837"/>
    </source>
</evidence>
<evidence type="ECO:0000256" key="7">
    <source>
        <dbReference type="ARBA" id="ARBA00023136"/>
    </source>
</evidence>
<comment type="subcellular location">
    <subcellularLocation>
        <location evidence="2">Endosome membrane</location>
        <topology evidence="2">Peripheral membrane protein</topology>
    </subcellularLocation>
    <subcellularLocation>
        <location evidence="1">Late endosome membrane</location>
    </subcellularLocation>
    <subcellularLocation>
        <location evidence="3">Lysosome membrane</location>
        <topology evidence="3">Peripheral membrane protein</topology>
        <orientation evidence="3">Cytoplasmic side</orientation>
    </subcellularLocation>
</comment>
<evidence type="ECO:0000256" key="6">
    <source>
        <dbReference type="ARBA" id="ARBA00022833"/>
    </source>
</evidence>
<proteinExistence type="inferred from homology"/>
<dbReference type="GO" id="GO:0098560">
    <property type="term" value="C:cytoplasmic side of late endosome membrane"/>
    <property type="evidence" value="ECO:0007669"/>
    <property type="project" value="TreeGrafter"/>
</dbReference>
<dbReference type="PROSITE" id="PS51837">
    <property type="entry name" value="LITAF"/>
    <property type="match status" value="1"/>
</dbReference>
<dbReference type="InterPro" id="IPR006629">
    <property type="entry name" value="LITAF"/>
</dbReference>
<dbReference type="Pfam" id="PF10601">
    <property type="entry name" value="zf-LITAF-like"/>
    <property type="match status" value="1"/>
</dbReference>
<comment type="caution">
    <text evidence="9">The sequence shown here is derived from an EMBL/GenBank/DDBJ whole genome shotgun (WGS) entry which is preliminary data.</text>
</comment>
<dbReference type="PANTHER" id="PTHR23292:SF6">
    <property type="entry name" value="FI16602P1-RELATED"/>
    <property type="match status" value="1"/>
</dbReference>
<name>A0A813YXT7_9BILA</name>
<evidence type="ECO:0000313" key="9">
    <source>
        <dbReference type="EMBL" id="CAF0890536.1"/>
    </source>
</evidence>
<sequence length="94" mass="10191">MQQQPVINGNPTRISGTVPVRCICYSCQKDIVTRTEKKNGLVTWLSCGGICVFGAPFGCFLGCCLIPFCVDATKDTVHYCPNCSVVLGEDRLLS</sequence>
<comment type="similarity">
    <text evidence="4">Belongs to the CDIP1/LITAF family.</text>
</comment>
<feature type="domain" description="LITAF" evidence="8">
    <location>
        <begin position="4"/>
        <end position="92"/>
    </location>
</feature>
<evidence type="ECO:0000256" key="1">
    <source>
        <dbReference type="ARBA" id="ARBA00004414"/>
    </source>
</evidence>
<reference evidence="9" key="1">
    <citation type="submission" date="2021-02" db="EMBL/GenBank/DDBJ databases">
        <authorList>
            <person name="Nowell W R."/>
        </authorList>
    </citation>
    <scope>NUCLEOTIDE SEQUENCE</scope>
</reference>
<dbReference type="AlphaFoldDB" id="A0A813YXT7"/>
<keyword evidence="5" id="KW-0479">Metal-binding</keyword>
<dbReference type="InterPro" id="IPR037519">
    <property type="entry name" value="LITAF_fam"/>
</dbReference>
<evidence type="ECO:0000256" key="5">
    <source>
        <dbReference type="ARBA" id="ARBA00022723"/>
    </source>
</evidence>
<dbReference type="SMART" id="SM00714">
    <property type="entry name" value="LITAF"/>
    <property type="match status" value="1"/>
</dbReference>